<dbReference type="EMBL" id="BMQG01000004">
    <property type="protein sequence ID" value="GGM39198.1"/>
    <property type="molecule type" value="Genomic_DNA"/>
</dbReference>
<accession>A0A8H9L612</accession>
<keyword evidence="2" id="KW-1185">Reference proteome</keyword>
<comment type="caution">
    <text evidence="1">The sequence shown here is derived from an EMBL/GenBank/DDBJ whole genome shotgun (WGS) entry which is preliminary data.</text>
</comment>
<proteinExistence type="predicted"/>
<name>A0A8H9L612_9DEIO</name>
<evidence type="ECO:0000313" key="1">
    <source>
        <dbReference type="EMBL" id="GGM39198.1"/>
    </source>
</evidence>
<gene>
    <name evidence="1" type="ORF">GCM10008956_14560</name>
</gene>
<evidence type="ECO:0000313" key="2">
    <source>
        <dbReference type="Proteomes" id="UP000600547"/>
    </source>
</evidence>
<sequence length="409" mass="43939">MPPPAALSGALHLIERAPRLWPGFMPAHTPLLTFDGRRSWLHHAPDAPPEPGWTRAAGGWVWPGRHPALTAHTAVILPGGLGAAGVLLTDLALPADPAQAARTLAATLIHEAFHVYQGATPSPAWPAPELSALTYPAGAEVRHARAEETHWLRLALRAGDGAWMTPARHALYWRARRHARLSADHGQFETRMETTEGLAHYVETRLLAEDPDLDPEAATRQTPRGWSYRSGAALAHLLERTGTPWPAEVLAGRTLADLLTGQVGAPRPAAPHPALKRAAQTAADAHQADVRARLDAFHAQPGPTLHLSSPGGLRLSGFDPMNLHPVGDGALLHARHVGLRGPGADLLTVGHPVLTRGPSLFRVHEVTLRGLPAPAVHEGRWRIHTPTLTLDLPAETVRSTPDGWSIRLD</sequence>
<dbReference type="Proteomes" id="UP000600547">
    <property type="component" value="Unassembled WGS sequence"/>
</dbReference>
<reference evidence="2" key="1">
    <citation type="journal article" date="2019" name="Int. J. Syst. Evol. Microbiol.">
        <title>The Global Catalogue of Microorganisms (GCM) 10K type strain sequencing project: providing services to taxonomists for standard genome sequencing and annotation.</title>
        <authorList>
            <consortium name="The Broad Institute Genomics Platform"/>
            <consortium name="The Broad Institute Genome Sequencing Center for Infectious Disease"/>
            <person name="Wu L."/>
            <person name="Ma J."/>
        </authorList>
    </citation>
    <scope>NUCLEOTIDE SEQUENCE [LARGE SCALE GENOMIC DNA]</scope>
    <source>
        <strain evidence="2">JCM 31047</strain>
    </source>
</reference>
<dbReference type="RefSeq" id="WP_110831345.1">
    <property type="nucleotide sequence ID" value="NZ_BMQG01000004.1"/>
</dbReference>
<protein>
    <submittedName>
        <fullName evidence="1">Uncharacterized protein</fullName>
    </submittedName>
</protein>
<dbReference type="AlphaFoldDB" id="A0A8H9L612"/>
<organism evidence="1 2">
    <name type="scientific">Deinococcus arenae</name>
    <dbReference type="NCBI Taxonomy" id="1452751"/>
    <lineage>
        <taxon>Bacteria</taxon>
        <taxon>Thermotogati</taxon>
        <taxon>Deinococcota</taxon>
        <taxon>Deinococci</taxon>
        <taxon>Deinococcales</taxon>
        <taxon>Deinococcaceae</taxon>
        <taxon>Deinococcus</taxon>
    </lineage>
</organism>